<reference evidence="2 3" key="1">
    <citation type="submission" date="2019-03" db="EMBL/GenBank/DDBJ databases">
        <title>Lake Tanganyika Metagenome-Assembled Genomes (MAGs).</title>
        <authorList>
            <person name="Tran P."/>
        </authorList>
    </citation>
    <scope>NUCLEOTIDE SEQUENCE [LARGE SCALE GENOMIC DNA]</scope>
    <source>
        <strain evidence="2">K_DeepCast_65m_m2_236</strain>
    </source>
</reference>
<gene>
    <name evidence="2" type="ORF">FJZ00_01895</name>
</gene>
<proteinExistence type="predicted"/>
<accession>A0A937X313</accession>
<comment type="caution">
    <text evidence="2">The sequence shown here is derived from an EMBL/GenBank/DDBJ whole genome shotgun (WGS) entry which is preliminary data.</text>
</comment>
<organism evidence="2 3">
    <name type="scientific">Candidatus Tanganyikabacteria bacterium</name>
    <dbReference type="NCBI Taxonomy" id="2961651"/>
    <lineage>
        <taxon>Bacteria</taxon>
        <taxon>Bacillati</taxon>
        <taxon>Candidatus Sericytochromatia</taxon>
        <taxon>Candidatus Tanganyikabacteria</taxon>
    </lineage>
</organism>
<dbReference type="AlphaFoldDB" id="A0A937X313"/>
<protein>
    <submittedName>
        <fullName evidence="2">Uncharacterized protein</fullName>
    </submittedName>
</protein>
<sequence>MPQVQDPRTVRRQRVGGYKPSPEEIAARTLIADRFKPNDQLRCDLEQQWVTNISFLRGFQYMNWDPVTRSMSYSSSPSLRWKSRLPNNLCRPYVRQLVAQVGAFRPRFKARPATNDPEDYQKADVSQKLVEHYWELLQMQSKRWELLHWMKSTGNVFIKTFWDPEGGESYPEDNGDGTASLTFDGDMDS</sequence>
<feature type="non-terminal residue" evidence="2">
    <location>
        <position position="189"/>
    </location>
</feature>
<feature type="region of interest" description="Disordered" evidence="1">
    <location>
        <begin position="168"/>
        <end position="189"/>
    </location>
</feature>
<name>A0A937X313_9BACT</name>
<dbReference type="EMBL" id="VGJX01000067">
    <property type="protein sequence ID" value="MBM3273877.1"/>
    <property type="molecule type" value="Genomic_DNA"/>
</dbReference>
<evidence type="ECO:0000313" key="3">
    <source>
        <dbReference type="Proteomes" id="UP000703893"/>
    </source>
</evidence>
<evidence type="ECO:0000256" key="1">
    <source>
        <dbReference type="SAM" id="MobiDB-lite"/>
    </source>
</evidence>
<evidence type="ECO:0000313" key="2">
    <source>
        <dbReference type="EMBL" id="MBM3273877.1"/>
    </source>
</evidence>
<dbReference type="Proteomes" id="UP000703893">
    <property type="component" value="Unassembled WGS sequence"/>
</dbReference>